<protein>
    <submittedName>
        <fullName evidence="1">Uncharacterized protein</fullName>
    </submittedName>
</protein>
<dbReference type="SUPFAM" id="SSF54427">
    <property type="entry name" value="NTF2-like"/>
    <property type="match status" value="1"/>
</dbReference>
<dbReference type="Gene3D" id="3.10.450.50">
    <property type="match status" value="1"/>
</dbReference>
<proteinExistence type="predicted"/>
<organism evidence="1 2">
    <name type="scientific">Legionella oakridgensis ATCC 33761 = DSM 21215</name>
    <dbReference type="NCBI Taxonomy" id="1268635"/>
    <lineage>
        <taxon>Bacteria</taxon>
        <taxon>Pseudomonadati</taxon>
        <taxon>Pseudomonadota</taxon>
        <taxon>Gammaproteobacteria</taxon>
        <taxon>Legionellales</taxon>
        <taxon>Legionellaceae</taxon>
        <taxon>Legionella</taxon>
    </lineage>
</organism>
<keyword evidence="2" id="KW-1185">Reference proteome</keyword>
<dbReference type="PATRIC" id="fig|1268635.3.peg.2599"/>
<dbReference type="InterPro" id="IPR032710">
    <property type="entry name" value="NTF2-like_dom_sf"/>
</dbReference>
<dbReference type="KEGG" id="lok:Loa_02534"/>
<dbReference type="AlphaFoldDB" id="W0BH69"/>
<dbReference type="Proteomes" id="UP000018838">
    <property type="component" value="Chromosome"/>
</dbReference>
<dbReference type="EMBL" id="CP004006">
    <property type="protein sequence ID" value="AHE68071.1"/>
    <property type="molecule type" value="Genomic_DNA"/>
</dbReference>
<gene>
    <name evidence="1" type="ORF">Loa_02534</name>
</gene>
<dbReference type="RefSeq" id="WP_025386440.1">
    <property type="nucleotide sequence ID" value="NZ_CP004006.1"/>
</dbReference>
<accession>W0BH69</accession>
<dbReference type="HOGENOM" id="CLU_2273850_0_0_6"/>
<name>W0BH69_9GAMM</name>
<sequence>MGSTGPSFQSQWKKQVAAHYRALFATLKDVSAELFTQFATEDYVFDDRLMQFTIITSENIWSAQMGDTIKQRLVHLFEMRDGKISKETAYELWEIVKNNHVY</sequence>
<dbReference type="eggNOG" id="ENOG503017W">
    <property type="taxonomic scope" value="Bacteria"/>
</dbReference>
<evidence type="ECO:0000313" key="2">
    <source>
        <dbReference type="Proteomes" id="UP000018838"/>
    </source>
</evidence>
<dbReference type="STRING" id="1268635.Loa_02534"/>
<reference evidence="1 2" key="1">
    <citation type="journal article" date="2013" name="Int. J. Med. Microbiol.">
        <title>Legionella oakridgensis ATCC 33761 genome sequence and phenotypic characterization reveals its replication capacity in amoebae.</title>
        <authorList>
            <person name="Brzuszkiewicz E."/>
            <person name="Schulz T."/>
            <person name="Rydzewski K."/>
            <person name="Daniel R."/>
            <person name="Gillmaier N."/>
            <person name="Dittmann C."/>
            <person name="Holland G."/>
            <person name="Schunder E."/>
            <person name="Lautner M."/>
            <person name="Eisenreich W."/>
            <person name="Luck C."/>
            <person name="Heuner K."/>
        </authorList>
    </citation>
    <scope>NUCLEOTIDE SEQUENCE [LARGE SCALE GENOMIC DNA]</scope>
    <source>
        <strain>OR-10</strain>
        <strain evidence="2">ATCC 33761</strain>
    </source>
</reference>
<evidence type="ECO:0000313" key="1">
    <source>
        <dbReference type="EMBL" id="AHE68071.1"/>
    </source>
</evidence>